<dbReference type="InterPro" id="IPR029056">
    <property type="entry name" value="Ribokinase-like"/>
</dbReference>
<name>A0ABY2DGK6_9ACTN</name>
<dbReference type="InterPro" id="IPR002173">
    <property type="entry name" value="Carboh/pur_kinase_PfkB_CS"/>
</dbReference>
<evidence type="ECO:0000259" key="4">
    <source>
        <dbReference type="Pfam" id="PF00294"/>
    </source>
</evidence>
<dbReference type="SUPFAM" id="SSF53613">
    <property type="entry name" value="Ribokinase-like"/>
    <property type="match status" value="1"/>
</dbReference>
<dbReference type="Pfam" id="PF00294">
    <property type="entry name" value="PfkB"/>
    <property type="match status" value="1"/>
</dbReference>
<evidence type="ECO:0000256" key="2">
    <source>
        <dbReference type="ARBA" id="ARBA00022777"/>
    </source>
</evidence>
<evidence type="ECO:0000313" key="5">
    <source>
        <dbReference type="EMBL" id="TDB93583.1"/>
    </source>
</evidence>
<sequence>MTARTGGDGSAARTSRGSGAGGAAAPSRLVVVGDVTTDVVAVLAAPLAFGSDTPGTIRTLPGGQGANTAAWLAWLGRRVTLVGAVGDDDAGRDRLRELTAAGVDCAVRRCPGVPTGVVLVLSQARDRTMVSQRGANLCLDGDDVVDVLTTTTDAGHLHLSGYPLLDAPSRA</sequence>
<feature type="non-terminal residue" evidence="5">
    <location>
        <position position="171"/>
    </location>
</feature>
<keyword evidence="2" id="KW-0418">Kinase</keyword>
<organism evidence="5 6">
    <name type="scientific">Micromonospora fluostatini</name>
    <dbReference type="NCBI Taxonomy" id="1629071"/>
    <lineage>
        <taxon>Bacteria</taxon>
        <taxon>Bacillati</taxon>
        <taxon>Actinomycetota</taxon>
        <taxon>Actinomycetes</taxon>
        <taxon>Micromonosporales</taxon>
        <taxon>Micromonosporaceae</taxon>
        <taxon>Micromonospora</taxon>
    </lineage>
</organism>
<reference evidence="5 6" key="1">
    <citation type="submission" date="2019-02" db="EMBL/GenBank/DDBJ databases">
        <title>Draft genome sequences of novel Actinobacteria.</title>
        <authorList>
            <person name="Sahin N."/>
            <person name="Ay H."/>
            <person name="Saygin H."/>
        </authorList>
    </citation>
    <scope>NUCLEOTIDE SEQUENCE [LARGE SCALE GENOMIC DNA]</scope>
    <source>
        <strain evidence="5 6">JCM 30529</strain>
    </source>
</reference>
<dbReference type="Proteomes" id="UP000295626">
    <property type="component" value="Unassembled WGS sequence"/>
</dbReference>
<accession>A0ABY2DGK6</accession>
<comment type="caution">
    <text evidence="5">The sequence shown here is derived from an EMBL/GenBank/DDBJ whole genome shotgun (WGS) entry which is preliminary data.</text>
</comment>
<keyword evidence="6" id="KW-1185">Reference proteome</keyword>
<evidence type="ECO:0000313" key="6">
    <source>
        <dbReference type="Proteomes" id="UP000295626"/>
    </source>
</evidence>
<evidence type="ECO:0000256" key="3">
    <source>
        <dbReference type="SAM" id="MobiDB-lite"/>
    </source>
</evidence>
<dbReference type="Gene3D" id="3.40.1190.20">
    <property type="match status" value="1"/>
</dbReference>
<proteinExistence type="predicted"/>
<evidence type="ECO:0000256" key="1">
    <source>
        <dbReference type="ARBA" id="ARBA00022679"/>
    </source>
</evidence>
<feature type="region of interest" description="Disordered" evidence="3">
    <location>
        <begin position="1"/>
        <end position="24"/>
    </location>
</feature>
<dbReference type="PROSITE" id="PS00583">
    <property type="entry name" value="PFKB_KINASES_1"/>
    <property type="match status" value="1"/>
</dbReference>
<dbReference type="EMBL" id="SMKE01000398">
    <property type="protein sequence ID" value="TDB93583.1"/>
    <property type="molecule type" value="Genomic_DNA"/>
</dbReference>
<dbReference type="PANTHER" id="PTHR10584:SF167">
    <property type="entry name" value="PFKB DOMAIN PROTEIN"/>
    <property type="match status" value="1"/>
</dbReference>
<protein>
    <submittedName>
        <fullName evidence="5">Ribokinase</fullName>
    </submittedName>
</protein>
<feature type="compositionally biased region" description="Low complexity" evidence="3">
    <location>
        <begin position="10"/>
        <end position="24"/>
    </location>
</feature>
<dbReference type="PANTHER" id="PTHR10584">
    <property type="entry name" value="SUGAR KINASE"/>
    <property type="match status" value="1"/>
</dbReference>
<feature type="domain" description="Carbohydrate kinase PfkB" evidence="4">
    <location>
        <begin position="28"/>
        <end position="170"/>
    </location>
</feature>
<keyword evidence="1" id="KW-0808">Transferase</keyword>
<gene>
    <name evidence="5" type="ORF">E1091_11735</name>
</gene>
<dbReference type="InterPro" id="IPR011611">
    <property type="entry name" value="PfkB_dom"/>
</dbReference>